<dbReference type="InterPro" id="IPR007343">
    <property type="entry name" value="Uncharacterised_pept_Zn_put"/>
</dbReference>
<keyword evidence="4 6" id="KW-0472">Membrane</keyword>
<feature type="region of interest" description="Disordered" evidence="5">
    <location>
        <begin position="1"/>
        <end position="23"/>
    </location>
</feature>
<dbReference type="Proteomes" id="UP000002350">
    <property type="component" value="Chromosome"/>
</dbReference>
<dbReference type="OrthoDB" id="9774900at2"/>
<dbReference type="STRING" id="637905.SVI_2591"/>
<keyword evidence="2 6" id="KW-0812">Transmembrane</keyword>
<keyword evidence="3 6" id="KW-1133">Transmembrane helix</keyword>
<sequence length="301" mass="32791">MRWRGKSGSQNVEDRRGERAAGMSLSRGGGGILRLLPVLYRMIGIKGTVLVLVCAGGYGLFTGTLGQVLGTQSLQQVDNSSQSSAVTQTSSEKELVDFVSVILADTETSWSELFKQMGKTYQEPKLVLFRDRVQSACGMAQSATGPFYCPGDRQVYIDLSFYHQLEQDLNAPGDFAQAYVLAHEIGHHVQTLLGTSEQVHRAQSRLSSTEANKLSVKLELQADCFAGVWAHQANSRSQLLEVGDIEEGLTAASAIGDDTLQKNAQGYVRPDSFTHGTSAQRVHWFKTGFDSGEPTSCDTFK</sequence>
<dbReference type="KEGG" id="svo:SVI_2591"/>
<comment type="subcellular location">
    <subcellularLocation>
        <location evidence="1">Membrane</location>
        <topology evidence="1">Single-pass membrane protein</topology>
    </subcellularLocation>
</comment>
<dbReference type="Pfam" id="PF04228">
    <property type="entry name" value="Zn_peptidase"/>
    <property type="match status" value="1"/>
</dbReference>
<evidence type="ECO:0000256" key="4">
    <source>
        <dbReference type="ARBA" id="ARBA00023136"/>
    </source>
</evidence>
<evidence type="ECO:0000256" key="2">
    <source>
        <dbReference type="ARBA" id="ARBA00022692"/>
    </source>
</evidence>
<dbReference type="eggNOG" id="COG2321">
    <property type="taxonomic scope" value="Bacteria"/>
</dbReference>
<evidence type="ECO:0000256" key="6">
    <source>
        <dbReference type="SAM" id="Phobius"/>
    </source>
</evidence>
<dbReference type="EMBL" id="AP011177">
    <property type="protein sequence ID" value="BAJ02562.1"/>
    <property type="molecule type" value="Genomic_DNA"/>
</dbReference>
<evidence type="ECO:0000256" key="1">
    <source>
        <dbReference type="ARBA" id="ARBA00004167"/>
    </source>
</evidence>
<dbReference type="RefSeq" id="WP_013051865.1">
    <property type="nucleotide sequence ID" value="NC_014012.1"/>
</dbReference>
<protein>
    <submittedName>
        <fullName evidence="7">Neutral zinc metallopeptidase, putative</fullName>
    </submittedName>
</protein>
<keyword evidence="8" id="KW-1185">Reference proteome</keyword>
<organism evidence="7 8">
    <name type="scientific">Shewanella violacea (strain JCM 10179 / CIP 106290 / LMG 19151 / DSS12)</name>
    <dbReference type="NCBI Taxonomy" id="637905"/>
    <lineage>
        <taxon>Bacteria</taxon>
        <taxon>Pseudomonadati</taxon>
        <taxon>Pseudomonadota</taxon>
        <taxon>Gammaproteobacteria</taxon>
        <taxon>Alteromonadales</taxon>
        <taxon>Shewanellaceae</taxon>
        <taxon>Shewanella</taxon>
    </lineage>
</organism>
<feature type="transmembrane region" description="Helical" evidence="6">
    <location>
        <begin position="49"/>
        <end position="70"/>
    </location>
</feature>
<gene>
    <name evidence="7" type="ordered locus">SVI_2591</name>
</gene>
<dbReference type="AlphaFoldDB" id="D4ZLL3"/>
<accession>D4ZLL3</accession>
<dbReference type="GO" id="GO:0016020">
    <property type="term" value="C:membrane"/>
    <property type="evidence" value="ECO:0007669"/>
    <property type="project" value="UniProtKB-SubCell"/>
</dbReference>
<dbReference type="PANTHER" id="PTHR30168">
    <property type="entry name" value="PUTATIVE MEMBRANE PROTEIN YPFJ"/>
    <property type="match status" value="1"/>
</dbReference>
<dbReference type="HOGENOM" id="CLU_059329_0_0_6"/>
<evidence type="ECO:0000313" key="7">
    <source>
        <dbReference type="EMBL" id="BAJ02562.1"/>
    </source>
</evidence>
<evidence type="ECO:0000256" key="3">
    <source>
        <dbReference type="ARBA" id="ARBA00022989"/>
    </source>
</evidence>
<proteinExistence type="predicted"/>
<dbReference type="PANTHER" id="PTHR30168:SF0">
    <property type="entry name" value="INNER MEMBRANE PROTEIN"/>
    <property type="match status" value="1"/>
</dbReference>
<evidence type="ECO:0000313" key="8">
    <source>
        <dbReference type="Proteomes" id="UP000002350"/>
    </source>
</evidence>
<name>D4ZLL3_SHEVD</name>
<reference evidence="8" key="1">
    <citation type="journal article" date="2010" name="Mol. Biosyst.">
        <title>Complete genome sequence and comparative analysis of Shewanella violacea, a psychrophilic and piezophilic bacterium from deep sea floor sediments.</title>
        <authorList>
            <person name="Aono E."/>
            <person name="Baba T."/>
            <person name="Ara T."/>
            <person name="Nishi T."/>
            <person name="Nakamichi T."/>
            <person name="Inamoto E."/>
            <person name="Toyonaga H."/>
            <person name="Hasegawa M."/>
            <person name="Takai Y."/>
            <person name="Okumura Y."/>
            <person name="Baba M."/>
            <person name="Tomita M."/>
            <person name="Kato C."/>
            <person name="Oshima T."/>
            <person name="Nakasone K."/>
            <person name="Mori H."/>
        </authorList>
    </citation>
    <scope>NUCLEOTIDE SEQUENCE [LARGE SCALE GENOMIC DNA]</scope>
    <source>
        <strain evidence="8">JCM 10179 / CIP 106290 / LMG 19151 / DSS12</strain>
    </source>
</reference>
<evidence type="ECO:0000256" key="5">
    <source>
        <dbReference type="SAM" id="MobiDB-lite"/>
    </source>
</evidence>